<sequence>MTSVTSQSGNAPKRQAVKVTGITFVLTSIANKVSDPIYKDWLVSLSPLFGYLLHLVYAVVACEISFAYFQNRVNRFVKELKLRKTDPECDEIESKQIDKEMADMRKVLIERRIKDLNARF</sequence>
<evidence type="ECO:0000313" key="3">
    <source>
        <dbReference type="Proteomes" id="UP001055420"/>
    </source>
</evidence>
<protein>
    <submittedName>
        <fullName evidence="2">Uncharacterized protein</fullName>
    </submittedName>
</protein>
<dbReference type="RefSeq" id="WP_235163195.1">
    <property type="nucleotide sequence ID" value="NZ_CP098805.1"/>
</dbReference>
<dbReference type="EMBL" id="CP098805">
    <property type="protein sequence ID" value="USJ33004.1"/>
    <property type="molecule type" value="Genomic_DNA"/>
</dbReference>
<feature type="transmembrane region" description="Helical" evidence="1">
    <location>
        <begin position="48"/>
        <end position="69"/>
    </location>
</feature>
<gene>
    <name evidence="2" type="ORF">NFI80_09675</name>
</gene>
<reference evidence="2" key="1">
    <citation type="submission" date="2022-06" db="EMBL/GenBank/DDBJ databases">
        <title>Novel species in genus Dyadobacter.</title>
        <authorList>
            <person name="Ma C."/>
        </authorList>
    </citation>
    <scope>NUCLEOTIDE SEQUENCE</scope>
    <source>
        <strain evidence="2">CY22</strain>
    </source>
</reference>
<keyword evidence="1" id="KW-0472">Membrane</keyword>
<evidence type="ECO:0000256" key="1">
    <source>
        <dbReference type="SAM" id="Phobius"/>
    </source>
</evidence>
<proteinExistence type="predicted"/>
<keyword evidence="1" id="KW-1133">Transmembrane helix</keyword>
<organism evidence="2 3">
    <name type="scientific">Dyadobacter chenhuakuii</name>
    <dbReference type="NCBI Taxonomy" id="2909339"/>
    <lineage>
        <taxon>Bacteria</taxon>
        <taxon>Pseudomonadati</taxon>
        <taxon>Bacteroidota</taxon>
        <taxon>Cytophagia</taxon>
        <taxon>Cytophagales</taxon>
        <taxon>Spirosomataceae</taxon>
        <taxon>Dyadobacter</taxon>
    </lineage>
</organism>
<accession>A0ABY4XSN5</accession>
<name>A0ABY4XSN5_9BACT</name>
<dbReference type="Proteomes" id="UP001055420">
    <property type="component" value="Chromosome"/>
</dbReference>
<evidence type="ECO:0000313" key="2">
    <source>
        <dbReference type="EMBL" id="USJ33004.1"/>
    </source>
</evidence>
<keyword evidence="1" id="KW-0812">Transmembrane</keyword>
<keyword evidence="3" id="KW-1185">Reference proteome</keyword>